<proteinExistence type="predicted"/>
<dbReference type="EMBL" id="BLXZ01000004">
    <property type="protein sequence ID" value="GFO68685.1"/>
    <property type="molecule type" value="Genomic_DNA"/>
</dbReference>
<keyword evidence="3" id="KW-1185">Reference proteome</keyword>
<reference evidence="3" key="1">
    <citation type="submission" date="2020-06" db="EMBL/GenBank/DDBJ databases">
        <title>Draft genomic sequecing of Geomonas sp. Red745.</title>
        <authorList>
            <person name="Itoh H."/>
            <person name="Xu Z.X."/>
            <person name="Ushijima N."/>
            <person name="Masuda Y."/>
            <person name="Shiratori Y."/>
            <person name="Senoo K."/>
        </authorList>
    </citation>
    <scope>NUCLEOTIDE SEQUENCE [LARGE SCALE GENOMIC DNA]</scope>
    <source>
        <strain evidence="3">Red745</strain>
    </source>
</reference>
<evidence type="ECO:0000313" key="2">
    <source>
        <dbReference type="EMBL" id="GFO68685.1"/>
    </source>
</evidence>
<dbReference type="AlphaFoldDB" id="A0A6V8N7Z8"/>
<keyword evidence="1" id="KW-0472">Membrane</keyword>
<feature type="transmembrane region" description="Helical" evidence="1">
    <location>
        <begin position="12"/>
        <end position="37"/>
    </location>
</feature>
<evidence type="ECO:0000313" key="3">
    <source>
        <dbReference type="Proteomes" id="UP000587586"/>
    </source>
</evidence>
<gene>
    <name evidence="2" type="ORF">GMLC_22640</name>
</gene>
<feature type="transmembrane region" description="Helical" evidence="1">
    <location>
        <begin position="49"/>
        <end position="67"/>
    </location>
</feature>
<keyword evidence="1" id="KW-1133">Transmembrane helix</keyword>
<comment type="caution">
    <text evidence="2">The sequence shown here is derived from an EMBL/GenBank/DDBJ whole genome shotgun (WGS) entry which is preliminary data.</text>
</comment>
<dbReference type="RefSeq" id="WP_183361238.1">
    <property type="nucleotide sequence ID" value="NZ_BLXZ01000004.1"/>
</dbReference>
<feature type="transmembrane region" description="Helical" evidence="1">
    <location>
        <begin position="79"/>
        <end position="97"/>
    </location>
</feature>
<protein>
    <submittedName>
        <fullName evidence="2">Uncharacterized protein</fullName>
    </submittedName>
</protein>
<evidence type="ECO:0000256" key="1">
    <source>
        <dbReference type="SAM" id="Phobius"/>
    </source>
</evidence>
<name>A0A6V8N7Z8_9BACT</name>
<organism evidence="2 3">
    <name type="scientific">Geomonas limicola</name>
    <dbReference type="NCBI Taxonomy" id="2740186"/>
    <lineage>
        <taxon>Bacteria</taxon>
        <taxon>Pseudomonadati</taxon>
        <taxon>Thermodesulfobacteriota</taxon>
        <taxon>Desulfuromonadia</taxon>
        <taxon>Geobacterales</taxon>
        <taxon>Geobacteraceae</taxon>
        <taxon>Geomonas</taxon>
    </lineage>
</organism>
<keyword evidence="1" id="KW-0812">Transmembrane</keyword>
<accession>A0A6V8N7Z8</accession>
<sequence>MAIFFTAVGSMLLTLLILIGIICGFIWLVMADLLLVMSKLLNWVKRGSNFLLVIFPVGFSVASIPLLTRFRWGLDCFRVIGIVIEIMGLLTVVWSLVKESKKYNHAGYHKSFINWVFELKSVLKQTNGCFGAFSMTGGATIGSGALTVSTQNFKDVDEKVEYLLKRVIELQTSIDANHNLIERVKNELNEKIDSVTGNLSHQISILKDELRDKATLDYYMLISGSWLTVTGMVMTNTPDRIFEYLLRFPSK</sequence>
<dbReference type="Proteomes" id="UP000587586">
    <property type="component" value="Unassembled WGS sequence"/>
</dbReference>